<gene>
    <name evidence="1" type="ORF">A3Q56_04552</name>
</gene>
<proteinExistence type="predicted"/>
<accession>A0A177B273</accession>
<dbReference type="EMBL" id="LWCA01000590">
    <property type="protein sequence ID" value="OAF67721.1"/>
    <property type="molecule type" value="Genomic_DNA"/>
</dbReference>
<comment type="caution">
    <text evidence="1">The sequence shown here is derived from an EMBL/GenBank/DDBJ whole genome shotgun (WGS) entry which is preliminary data.</text>
</comment>
<evidence type="ECO:0000313" key="2">
    <source>
        <dbReference type="Proteomes" id="UP000078046"/>
    </source>
</evidence>
<sequence>MEDVEMQPIFIYESCIVVKMAAFSNSICDHIKTWISTFAQNLYKETIAKQNNIMDTMNKMNEYLDMWPQTISDLKNILTNIHEIREMSMKTEFRMLAIIENYRILDFIQKQIRYKQRQFLNCGQI</sequence>
<protein>
    <submittedName>
        <fullName evidence="1">Uncharacterized protein</fullName>
    </submittedName>
</protein>
<name>A0A177B273_9BILA</name>
<evidence type="ECO:0000313" key="1">
    <source>
        <dbReference type="EMBL" id="OAF67721.1"/>
    </source>
</evidence>
<dbReference type="Proteomes" id="UP000078046">
    <property type="component" value="Unassembled WGS sequence"/>
</dbReference>
<organism evidence="1 2">
    <name type="scientific">Intoshia linei</name>
    <dbReference type="NCBI Taxonomy" id="1819745"/>
    <lineage>
        <taxon>Eukaryota</taxon>
        <taxon>Metazoa</taxon>
        <taxon>Spiralia</taxon>
        <taxon>Lophotrochozoa</taxon>
        <taxon>Mesozoa</taxon>
        <taxon>Orthonectida</taxon>
        <taxon>Rhopaluridae</taxon>
        <taxon>Intoshia</taxon>
    </lineage>
</organism>
<dbReference type="AlphaFoldDB" id="A0A177B273"/>
<keyword evidence="2" id="KW-1185">Reference proteome</keyword>
<reference evidence="1 2" key="1">
    <citation type="submission" date="2016-04" db="EMBL/GenBank/DDBJ databases">
        <title>The genome of Intoshia linei affirms orthonectids as highly simplified spiralians.</title>
        <authorList>
            <person name="Mikhailov K.V."/>
            <person name="Slusarev G.S."/>
            <person name="Nikitin M.A."/>
            <person name="Logacheva M.D."/>
            <person name="Penin A."/>
            <person name="Aleoshin V."/>
            <person name="Panchin Y.V."/>
        </authorList>
    </citation>
    <scope>NUCLEOTIDE SEQUENCE [LARGE SCALE GENOMIC DNA]</scope>
    <source>
        <strain evidence="1">Intl2013</strain>
        <tissue evidence="1">Whole animal</tissue>
    </source>
</reference>